<dbReference type="PANTHER" id="PTHR31496">
    <property type="entry name" value="TRANSCRIPTION FACTOR KAN2-RELATED"/>
    <property type="match status" value="1"/>
</dbReference>
<dbReference type="GO" id="GO:0005634">
    <property type="term" value="C:nucleus"/>
    <property type="evidence" value="ECO:0007669"/>
    <property type="project" value="UniProtKB-SubCell"/>
</dbReference>
<gene>
    <name evidence="5" type="ordered locus">AALP_Aa4g097000</name>
</gene>
<accession>A0A087H293</accession>
<evidence type="ECO:0000256" key="2">
    <source>
        <dbReference type="ARBA" id="ARBA00023015"/>
    </source>
</evidence>
<evidence type="ECO:0000256" key="3">
    <source>
        <dbReference type="ARBA" id="ARBA00023163"/>
    </source>
</evidence>
<evidence type="ECO:0008006" key="7">
    <source>
        <dbReference type="Google" id="ProtNLM"/>
    </source>
</evidence>
<dbReference type="Gene3D" id="1.10.10.60">
    <property type="entry name" value="Homeodomain-like"/>
    <property type="match status" value="1"/>
</dbReference>
<dbReference type="SUPFAM" id="SSF46689">
    <property type="entry name" value="Homeodomain-like"/>
    <property type="match status" value="1"/>
</dbReference>
<evidence type="ECO:0000313" key="5">
    <source>
        <dbReference type="EMBL" id="KFK36245.1"/>
    </source>
</evidence>
<proteinExistence type="predicted"/>
<dbReference type="InterPro" id="IPR009057">
    <property type="entry name" value="Homeodomain-like_sf"/>
</dbReference>
<keyword evidence="4" id="KW-0539">Nucleus</keyword>
<keyword evidence="2" id="KW-0805">Transcription regulation</keyword>
<dbReference type="GO" id="GO:0000976">
    <property type="term" value="F:transcription cis-regulatory region binding"/>
    <property type="evidence" value="ECO:0007669"/>
    <property type="project" value="InterPro"/>
</dbReference>
<dbReference type="GO" id="GO:0006355">
    <property type="term" value="P:regulation of DNA-templated transcription"/>
    <property type="evidence" value="ECO:0007669"/>
    <property type="project" value="InterPro"/>
</dbReference>
<reference evidence="6" key="1">
    <citation type="journal article" date="2015" name="Nat. Plants">
        <title>Genome expansion of Arabis alpina linked with retrotransposition and reduced symmetric DNA methylation.</title>
        <authorList>
            <person name="Willing E.M."/>
            <person name="Rawat V."/>
            <person name="Mandakova T."/>
            <person name="Maumus F."/>
            <person name="James G.V."/>
            <person name="Nordstroem K.J."/>
            <person name="Becker C."/>
            <person name="Warthmann N."/>
            <person name="Chica C."/>
            <person name="Szarzynska B."/>
            <person name="Zytnicki M."/>
            <person name="Albani M.C."/>
            <person name="Kiefer C."/>
            <person name="Bergonzi S."/>
            <person name="Castaings L."/>
            <person name="Mateos J.L."/>
            <person name="Berns M.C."/>
            <person name="Bujdoso N."/>
            <person name="Piofczyk T."/>
            <person name="de Lorenzo L."/>
            <person name="Barrero-Sicilia C."/>
            <person name="Mateos I."/>
            <person name="Piednoel M."/>
            <person name="Hagmann J."/>
            <person name="Chen-Min-Tao R."/>
            <person name="Iglesias-Fernandez R."/>
            <person name="Schuster S.C."/>
            <person name="Alonso-Blanco C."/>
            <person name="Roudier F."/>
            <person name="Carbonero P."/>
            <person name="Paz-Ares J."/>
            <person name="Davis S.J."/>
            <person name="Pecinka A."/>
            <person name="Quesneville H."/>
            <person name="Colot V."/>
            <person name="Lysak M.A."/>
            <person name="Weigel D."/>
            <person name="Coupland G."/>
            <person name="Schneeberger K."/>
        </authorList>
    </citation>
    <scope>NUCLEOTIDE SEQUENCE [LARGE SCALE GENOMIC DNA]</scope>
    <source>
        <strain evidence="6">cv. Pajares</strain>
    </source>
</reference>
<evidence type="ECO:0000313" key="6">
    <source>
        <dbReference type="Proteomes" id="UP000029120"/>
    </source>
</evidence>
<evidence type="ECO:0000256" key="4">
    <source>
        <dbReference type="ARBA" id="ARBA00023242"/>
    </source>
</evidence>
<sequence>MMSIRWNDDLHRLFVHVVEQLGGEQKATPKPIFELMNRGELTLEQIKSHLQWYRITKQKEAITNKRQENIIKQQMIQWETHQHLRLSERLLKTAELIQNQQRLL</sequence>
<dbReference type="Proteomes" id="UP000029120">
    <property type="component" value="Chromosome 4"/>
</dbReference>
<dbReference type="InterPro" id="IPR006447">
    <property type="entry name" value="Myb_dom_plants"/>
</dbReference>
<evidence type="ECO:0000256" key="1">
    <source>
        <dbReference type="ARBA" id="ARBA00004123"/>
    </source>
</evidence>
<comment type="subcellular location">
    <subcellularLocation>
        <location evidence="1">Nucleus</location>
    </subcellularLocation>
</comment>
<dbReference type="EMBL" id="CM002872">
    <property type="protein sequence ID" value="KFK36245.1"/>
    <property type="molecule type" value="Genomic_DNA"/>
</dbReference>
<protein>
    <recommendedName>
        <fullName evidence="7">HTH myb-type domain-containing protein</fullName>
    </recommendedName>
</protein>
<dbReference type="AlphaFoldDB" id="A0A087H293"/>
<keyword evidence="3" id="KW-0804">Transcription</keyword>
<dbReference type="OrthoDB" id="1110281at2759"/>
<dbReference type="FunFam" id="1.10.10.60:FF:000007">
    <property type="entry name" value="Two-component response regulator"/>
    <property type="match status" value="1"/>
</dbReference>
<dbReference type="GO" id="GO:0010158">
    <property type="term" value="P:abaxial cell fate specification"/>
    <property type="evidence" value="ECO:0007669"/>
    <property type="project" value="InterPro"/>
</dbReference>
<dbReference type="NCBIfam" id="TIGR01557">
    <property type="entry name" value="myb_SHAQKYF"/>
    <property type="match status" value="1"/>
</dbReference>
<dbReference type="OMA" id="MIQWETH"/>
<dbReference type="Gramene" id="KFK36245">
    <property type="protein sequence ID" value="KFK36245"/>
    <property type="gene ID" value="AALP_AA4G097000"/>
</dbReference>
<dbReference type="InterPro" id="IPR044847">
    <property type="entry name" value="KAN_fam"/>
</dbReference>
<keyword evidence="6" id="KW-1185">Reference proteome</keyword>
<organism evidence="5 6">
    <name type="scientific">Arabis alpina</name>
    <name type="common">Alpine rock-cress</name>
    <dbReference type="NCBI Taxonomy" id="50452"/>
    <lineage>
        <taxon>Eukaryota</taxon>
        <taxon>Viridiplantae</taxon>
        <taxon>Streptophyta</taxon>
        <taxon>Embryophyta</taxon>
        <taxon>Tracheophyta</taxon>
        <taxon>Spermatophyta</taxon>
        <taxon>Magnoliopsida</taxon>
        <taxon>eudicotyledons</taxon>
        <taxon>Gunneridae</taxon>
        <taxon>Pentapetalae</taxon>
        <taxon>rosids</taxon>
        <taxon>malvids</taxon>
        <taxon>Brassicales</taxon>
        <taxon>Brassicaceae</taxon>
        <taxon>Arabideae</taxon>
        <taxon>Arabis</taxon>
    </lineage>
</organism>
<name>A0A087H293_ARAAL</name>
<dbReference type="PANTHER" id="PTHR31496:SF25">
    <property type="entry name" value="TRANSCRIPTION FACTOR KAN3-RELATED"/>
    <property type="match status" value="1"/>
</dbReference>